<dbReference type="EMBL" id="LRQI01000036">
    <property type="protein sequence ID" value="KXA38875.1"/>
    <property type="molecule type" value="Genomic_DNA"/>
</dbReference>
<keyword evidence="1" id="KW-1133">Transmembrane helix</keyword>
<feature type="transmembrane region" description="Helical" evidence="1">
    <location>
        <begin position="52"/>
        <end position="71"/>
    </location>
</feature>
<sequence length="82" mass="9325">MSKFLKTLGDFIFIIAIFEIGTYLLSYFNIHITNRLADKISSLNIINIYSDNGLNGLLTLGIVLAVISFVYDMVFRKEKQSD</sequence>
<name>A0ABD4EG60_STALU</name>
<evidence type="ECO:0000256" key="1">
    <source>
        <dbReference type="SAM" id="Phobius"/>
    </source>
</evidence>
<gene>
    <name evidence="2" type="ORF">HMPREF3225_00980</name>
</gene>
<organism evidence="2 3">
    <name type="scientific">Staphylococcus lugdunensis</name>
    <dbReference type="NCBI Taxonomy" id="28035"/>
    <lineage>
        <taxon>Bacteria</taxon>
        <taxon>Bacillati</taxon>
        <taxon>Bacillota</taxon>
        <taxon>Bacilli</taxon>
        <taxon>Bacillales</taxon>
        <taxon>Staphylococcaceae</taxon>
        <taxon>Staphylococcus</taxon>
    </lineage>
</organism>
<protein>
    <submittedName>
        <fullName evidence="2">Uncharacterized protein</fullName>
    </submittedName>
</protein>
<proteinExistence type="predicted"/>
<dbReference type="Proteomes" id="UP000070063">
    <property type="component" value="Unassembled WGS sequence"/>
</dbReference>
<keyword evidence="1" id="KW-0472">Membrane</keyword>
<dbReference type="RefSeq" id="WP_002461104.1">
    <property type="nucleotide sequence ID" value="NZ_JAHMMV010000005.1"/>
</dbReference>
<dbReference type="AlphaFoldDB" id="A0ABD4EG60"/>
<feature type="transmembrane region" description="Helical" evidence="1">
    <location>
        <begin position="12"/>
        <end position="32"/>
    </location>
</feature>
<evidence type="ECO:0000313" key="2">
    <source>
        <dbReference type="EMBL" id="KXA38875.1"/>
    </source>
</evidence>
<evidence type="ECO:0000313" key="3">
    <source>
        <dbReference type="Proteomes" id="UP000070063"/>
    </source>
</evidence>
<keyword evidence="1" id="KW-0812">Transmembrane</keyword>
<comment type="caution">
    <text evidence="2">The sequence shown here is derived from an EMBL/GenBank/DDBJ whole genome shotgun (WGS) entry which is preliminary data.</text>
</comment>
<accession>A0ABD4EG60</accession>
<reference evidence="2 3" key="1">
    <citation type="submission" date="2016-01" db="EMBL/GenBank/DDBJ databases">
        <authorList>
            <person name="Mitreva M."/>
            <person name="Pepin K.H."/>
            <person name="Mihindukulasuriya K.A."/>
            <person name="Fulton R."/>
            <person name="Fronick C."/>
            <person name="O'Laughlin M."/>
            <person name="Miner T."/>
            <person name="Herter B."/>
            <person name="Rosa B.A."/>
            <person name="Cordes M."/>
            <person name="Tomlinson C."/>
            <person name="Wollam A."/>
            <person name="Palsikar V.B."/>
            <person name="Mardis E.R."/>
            <person name="Wilson R.K."/>
        </authorList>
    </citation>
    <scope>NUCLEOTIDE SEQUENCE [LARGE SCALE GENOMIC DNA]</scope>
    <source>
        <strain evidence="2 3">MJR7738</strain>
    </source>
</reference>